<accession>A0A3R9TLQ2</accession>
<feature type="domain" description="Rieske" evidence="7">
    <location>
        <begin position="54"/>
        <end position="151"/>
    </location>
</feature>
<reference evidence="8 9" key="1">
    <citation type="submission" date="2018-10" db="EMBL/GenBank/DDBJ databases">
        <title>GWAS and RNA-Seq identify cryptic mechanisms of antimicrobial resistance in Acinetobacter baumannii.</title>
        <authorList>
            <person name="Sahl J.W."/>
        </authorList>
    </citation>
    <scope>NUCLEOTIDE SEQUENCE [LARGE SCALE GENOMIC DNA]</scope>
    <source>
        <strain evidence="8 9">TG28175</strain>
    </source>
</reference>
<evidence type="ECO:0000256" key="2">
    <source>
        <dbReference type="ARBA" id="ARBA00022714"/>
    </source>
</evidence>
<dbReference type="InterPro" id="IPR036922">
    <property type="entry name" value="Rieske_2Fe-2S_sf"/>
</dbReference>
<keyword evidence="4" id="KW-0560">Oxidoreductase</keyword>
<dbReference type="PROSITE" id="PS51296">
    <property type="entry name" value="RIESKE"/>
    <property type="match status" value="1"/>
</dbReference>
<gene>
    <name evidence="8" type="ORF">EA686_23320</name>
</gene>
<evidence type="ECO:0000313" key="9">
    <source>
        <dbReference type="Proteomes" id="UP000280073"/>
    </source>
</evidence>
<name>A0A3R9TLQ2_ACIBA</name>
<dbReference type="Proteomes" id="UP000280073">
    <property type="component" value="Unassembled WGS sequence"/>
</dbReference>
<keyword evidence="8" id="KW-0223">Dioxygenase</keyword>
<dbReference type="SUPFAM" id="SSF50022">
    <property type="entry name" value="ISP domain"/>
    <property type="match status" value="1"/>
</dbReference>
<proteinExistence type="inferred from homology"/>
<dbReference type="GO" id="GO:0051537">
    <property type="term" value="F:2 iron, 2 sulfur cluster binding"/>
    <property type="evidence" value="ECO:0007669"/>
    <property type="project" value="UniProtKB-KW"/>
</dbReference>
<dbReference type="GO" id="GO:0005506">
    <property type="term" value="F:iron ion binding"/>
    <property type="evidence" value="ECO:0007669"/>
    <property type="project" value="InterPro"/>
</dbReference>
<keyword evidence="5" id="KW-0408">Iron</keyword>
<dbReference type="PANTHER" id="PTHR43756">
    <property type="entry name" value="CHOLINE MONOOXYGENASE, CHLOROPLASTIC"/>
    <property type="match status" value="1"/>
</dbReference>
<dbReference type="EMBL" id="RFDI01001720">
    <property type="protein sequence ID" value="RSR38289.1"/>
    <property type="molecule type" value="Genomic_DNA"/>
</dbReference>
<dbReference type="Gene3D" id="2.102.10.10">
    <property type="entry name" value="Rieske [2Fe-2S] iron-sulphur domain"/>
    <property type="match status" value="1"/>
</dbReference>
<keyword evidence="3" id="KW-0479">Metal-binding</keyword>
<sequence length="192" mass="22038">MPRIPVINTSHLDRIDELLVDNIDTGEFKLHRSVFTDEALFDLEMKYIFEGNWVYLAHESQIPNNNDYYTTYIGRQPIIIARNRNGELNAMINACSHRGAQLCRYKRGNKATYTCPFHGWTFNNSGKLLKVKDPTDAGYSDCFNQDGSHDLKKVARFESYKGFLFGSLNPDVPSLEEFLGETTKIIDMIVDQ</sequence>
<keyword evidence="2" id="KW-0001">2Fe-2S</keyword>
<evidence type="ECO:0000313" key="8">
    <source>
        <dbReference type="EMBL" id="RSR38289.1"/>
    </source>
</evidence>
<dbReference type="InterPro" id="IPR017941">
    <property type="entry name" value="Rieske_2Fe-2S"/>
</dbReference>
<keyword evidence="6" id="KW-0411">Iron-sulfur</keyword>
<evidence type="ECO:0000259" key="7">
    <source>
        <dbReference type="PROSITE" id="PS51296"/>
    </source>
</evidence>
<comment type="similarity">
    <text evidence="1">Belongs to the bacterial ring-hydroxylating dioxygenase alpha subunit family.</text>
</comment>
<dbReference type="PROSITE" id="PS00570">
    <property type="entry name" value="RING_HYDROXYL_ALPHA"/>
    <property type="match status" value="1"/>
</dbReference>
<evidence type="ECO:0000256" key="6">
    <source>
        <dbReference type="ARBA" id="ARBA00023014"/>
    </source>
</evidence>
<comment type="caution">
    <text evidence="8">The sequence shown here is derived from an EMBL/GenBank/DDBJ whole genome shotgun (WGS) entry which is preliminary data.</text>
</comment>
<feature type="non-terminal residue" evidence="8">
    <location>
        <position position="192"/>
    </location>
</feature>
<dbReference type="PRINTS" id="PR00090">
    <property type="entry name" value="RNGDIOXGNASE"/>
</dbReference>
<dbReference type="AlphaFoldDB" id="A0A3R9TLQ2"/>
<evidence type="ECO:0000256" key="4">
    <source>
        <dbReference type="ARBA" id="ARBA00023002"/>
    </source>
</evidence>
<protein>
    <submittedName>
        <fullName evidence="8">Benzoate 1,2-dioxygenase large subunit</fullName>
    </submittedName>
</protein>
<dbReference type="PANTHER" id="PTHR43756:SF1">
    <property type="entry name" value="3-PHENYLPROPIONATE_CINNAMIC ACID DIOXYGENASE SUBUNIT ALPHA"/>
    <property type="match status" value="1"/>
</dbReference>
<evidence type="ECO:0000256" key="5">
    <source>
        <dbReference type="ARBA" id="ARBA00023004"/>
    </source>
</evidence>
<organism evidence="8 9">
    <name type="scientific">Acinetobacter baumannii</name>
    <dbReference type="NCBI Taxonomy" id="470"/>
    <lineage>
        <taxon>Bacteria</taxon>
        <taxon>Pseudomonadati</taxon>
        <taxon>Pseudomonadota</taxon>
        <taxon>Gammaproteobacteria</taxon>
        <taxon>Moraxellales</taxon>
        <taxon>Moraxellaceae</taxon>
        <taxon>Acinetobacter</taxon>
        <taxon>Acinetobacter calcoaceticus/baumannii complex</taxon>
    </lineage>
</organism>
<dbReference type="Pfam" id="PF00355">
    <property type="entry name" value="Rieske"/>
    <property type="match status" value="1"/>
</dbReference>
<dbReference type="CDD" id="cd03542">
    <property type="entry name" value="Rieske_RO_Alpha_HBDO"/>
    <property type="match status" value="1"/>
</dbReference>
<evidence type="ECO:0000256" key="3">
    <source>
        <dbReference type="ARBA" id="ARBA00022723"/>
    </source>
</evidence>
<dbReference type="InterPro" id="IPR001663">
    <property type="entry name" value="Rng_hydr_dOase-A"/>
</dbReference>
<evidence type="ECO:0000256" key="1">
    <source>
        <dbReference type="ARBA" id="ARBA00008751"/>
    </source>
</evidence>
<dbReference type="GO" id="GO:0051213">
    <property type="term" value="F:dioxygenase activity"/>
    <property type="evidence" value="ECO:0007669"/>
    <property type="project" value="UniProtKB-KW"/>
</dbReference>
<dbReference type="InterPro" id="IPR015881">
    <property type="entry name" value="ARHD_Rieske_2Fe_2S"/>
</dbReference>